<dbReference type="VEuPathDB" id="FungiDB:BLGHR1_13053"/>
<evidence type="ECO:0000256" key="1">
    <source>
        <dbReference type="ARBA" id="ARBA00008209"/>
    </source>
</evidence>
<dbReference type="EMBL" id="UNSH01000042">
    <property type="protein sequence ID" value="SZF02275.1"/>
    <property type="molecule type" value="Genomic_DNA"/>
</dbReference>
<dbReference type="GO" id="GO:0005737">
    <property type="term" value="C:cytoplasm"/>
    <property type="evidence" value="ECO:0007669"/>
    <property type="project" value="TreeGrafter"/>
</dbReference>
<dbReference type="FunFam" id="3.30.70.330:FF:000503">
    <property type="entry name" value="Calcineurin binding protein, putative"/>
    <property type="match status" value="1"/>
</dbReference>
<evidence type="ECO:0000313" key="3">
    <source>
        <dbReference type="EMBL" id="SZF02275.1"/>
    </source>
</evidence>
<dbReference type="PANTHER" id="PTHR10300">
    <property type="entry name" value="CALCIPRESSIN"/>
    <property type="match status" value="1"/>
</dbReference>
<name>A0A383URT0_BLUHO</name>
<dbReference type="Pfam" id="PF04847">
    <property type="entry name" value="Calcipressin"/>
    <property type="match status" value="1"/>
</dbReference>
<evidence type="ECO:0008006" key="5">
    <source>
        <dbReference type="Google" id="ProtNLM"/>
    </source>
</evidence>
<dbReference type="Gene3D" id="3.30.70.330">
    <property type="match status" value="1"/>
</dbReference>
<feature type="region of interest" description="Disordered" evidence="2">
    <location>
        <begin position="1"/>
        <end position="98"/>
    </location>
</feature>
<dbReference type="InterPro" id="IPR035979">
    <property type="entry name" value="RBD_domain_sf"/>
</dbReference>
<sequence length="321" mass="35038">MPSHVPCDVYELPSIPNRPSQETKTSTTSTILLTQSTPTSSQLSKSLPSLANTLRLPTISSTTTLEMSTESTPPSSRPRSRASRKSLTIDLSSLPPPNLPTPPSNTLIITNLYNPLVFSVSSLQEIKTIINNAAPIHSWAPLKSFHRIIVSFMDIDAATLIRRLLDGKIIMGDKVRVYFGQSTSIEPKEEHLNLPDAGKLFFISPPPSPPHGWSAKLEDAPNKQVMAEDLVEALSKLHAGSGPCFPDSPISDQCRTTEVRTRSGSSTTIYRPEEHGCSPNLPAINVEDTTGDNSEISPIEEEKPIFAHTFRPPVELMQVGE</sequence>
<dbReference type="InterPro" id="IPR012677">
    <property type="entry name" value="Nucleotide-bd_a/b_plait_sf"/>
</dbReference>
<feature type="compositionally biased region" description="Low complexity" evidence="2">
    <location>
        <begin position="58"/>
        <end position="74"/>
    </location>
</feature>
<evidence type="ECO:0000313" key="4">
    <source>
        <dbReference type="Proteomes" id="UP000275772"/>
    </source>
</evidence>
<dbReference type="GO" id="GO:0003676">
    <property type="term" value="F:nucleic acid binding"/>
    <property type="evidence" value="ECO:0007669"/>
    <property type="project" value="InterPro"/>
</dbReference>
<dbReference type="GO" id="GO:0005634">
    <property type="term" value="C:nucleus"/>
    <property type="evidence" value="ECO:0007669"/>
    <property type="project" value="TreeGrafter"/>
</dbReference>
<proteinExistence type="inferred from homology"/>
<dbReference type="Proteomes" id="UP000275772">
    <property type="component" value="Unassembled WGS sequence"/>
</dbReference>
<reference evidence="3 4" key="1">
    <citation type="submission" date="2017-11" db="EMBL/GenBank/DDBJ databases">
        <authorList>
            <person name="Kracher B."/>
        </authorList>
    </citation>
    <scope>NUCLEOTIDE SEQUENCE [LARGE SCALE GENOMIC DNA]</scope>
    <source>
        <strain evidence="3 4">RACE1</strain>
    </source>
</reference>
<dbReference type="GO" id="GO:0019722">
    <property type="term" value="P:calcium-mediated signaling"/>
    <property type="evidence" value="ECO:0007669"/>
    <property type="project" value="InterPro"/>
</dbReference>
<dbReference type="InterPro" id="IPR006931">
    <property type="entry name" value="Calcipressin"/>
</dbReference>
<gene>
    <name evidence="3" type="ORF">BLGHR1_13053</name>
</gene>
<accession>A0A383URT0</accession>
<dbReference type="SUPFAM" id="SSF54928">
    <property type="entry name" value="RNA-binding domain, RBD"/>
    <property type="match status" value="1"/>
</dbReference>
<protein>
    <recommendedName>
        <fullName evidence="5">Calcipressin</fullName>
    </recommendedName>
</protein>
<dbReference type="GO" id="GO:0008597">
    <property type="term" value="F:calcium-dependent protein serine/threonine phosphatase regulator activity"/>
    <property type="evidence" value="ECO:0007669"/>
    <property type="project" value="TreeGrafter"/>
</dbReference>
<dbReference type="AlphaFoldDB" id="A0A383URT0"/>
<feature type="compositionally biased region" description="Low complexity" evidence="2">
    <location>
        <begin position="23"/>
        <end position="50"/>
    </location>
</feature>
<organism evidence="3 4">
    <name type="scientific">Blumeria hordei</name>
    <name type="common">Barley powdery mildew</name>
    <name type="synonym">Blumeria graminis f. sp. hordei</name>
    <dbReference type="NCBI Taxonomy" id="2867405"/>
    <lineage>
        <taxon>Eukaryota</taxon>
        <taxon>Fungi</taxon>
        <taxon>Dikarya</taxon>
        <taxon>Ascomycota</taxon>
        <taxon>Pezizomycotina</taxon>
        <taxon>Leotiomycetes</taxon>
        <taxon>Erysiphales</taxon>
        <taxon>Erysiphaceae</taxon>
        <taxon>Blumeria</taxon>
    </lineage>
</organism>
<evidence type="ECO:0000256" key="2">
    <source>
        <dbReference type="SAM" id="MobiDB-lite"/>
    </source>
</evidence>
<comment type="similarity">
    <text evidence="1">Belongs to the RCAN family.</text>
</comment>
<feature type="region of interest" description="Disordered" evidence="2">
    <location>
        <begin position="262"/>
        <end position="282"/>
    </location>
</feature>
<dbReference type="PANTHER" id="PTHR10300:SF14">
    <property type="entry name" value="PROTEIN SARAH"/>
    <property type="match status" value="1"/>
</dbReference>